<feature type="transmembrane region" description="Helical" evidence="7">
    <location>
        <begin position="180"/>
        <end position="202"/>
    </location>
</feature>
<name>D3F3N3_CONWI</name>
<evidence type="ECO:0000256" key="7">
    <source>
        <dbReference type="RuleBase" id="RU363032"/>
    </source>
</evidence>
<evidence type="ECO:0000259" key="8">
    <source>
        <dbReference type="PROSITE" id="PS50928"/>
    </source>
</evidence>
<comment type="subcellular location">
    <subcellularLocation>
        <location evidence="1 7">Cell membrane</location>
        <topology evidence="1 7">Multi-pass membrane protein</topology>
    </subcellularLocation>
</comment>
<keyword evidence="4 7" id="KW-0812">Transmembrane</keyword>
<dbReference type="OrthoDB" id="2063054at2"/>
<dbReference type="RefSeq" id="WP_012935449.1">
    <property type="nucleotide sequence ID" value="NC_013739.1"/>
</dbReference>
<dbReference type="HOGENOM" id="CLU_016047_1_1_11"/>
<evidence type="ECO:0000313" key="10">
    <source>
        <dbReference type="Proteomes" id="UP000008229"/>
    </source>
</evidence>
<dbReference type="GO" id="GO:0055085">
    <property type="term" value="P:transmembrane transport"/>
    <property type="evidence" value="ECO:0007669"/>
    <property type="project" value="InterPro"/>
</dbReference>
<feature type="transmembrane region" description="Helical" evidence="7">
    <location>
        <begin position="9"/>
        <end position="30"/>
    </location>
</feature>
<dbReference type="EMBL" id="CP001854">
    <property type="protein sequence ID" value="ADB52398.1"/>
    <property type="molecule type" value="Genomic_DNA"/>
</dbReference>
<dbReference type="eggNOG" id="COG0395">
    <property type="taxonomic scope" value="Bacteria"/>
</dbReference>
<dbReference type="GO" id="GO:0005886">
    <property type="term" value="C:plasma membrane"/>
    <property type="evidence" value="ECO:0007669"/>
    <property type="project" value="UniProtKB-SubCell"/>
</dbReference>
<keyword evidence="3" id="KW-1003">Cell membrane</keyword>
<evidence type="ECO:0000256" key="1">
    <source>
        <dbReference type="ARBA" id="ARBA00004651"/>
    </source>
</evidence>
<reference evidence="9 10" key="1">
    <citation type="journal article" date="2010" name="Stand. Genomic Sci.">
        <title>Complete genome sequence of Conexibacter woesei type strain (ID131577).</title>
        <authorList>
            <person name="Pukall R."/>
            <person name="Lapidus A."/>
            <person name="Glavina Del Rio T."/>
            <person name="Copeland A."/>
            <person name="Tice H."/>
            <person name="Cheng J.-F."/>
            <person name="Lucas S."/>
            <person name="Chen F."/>
            <person name="Nolan M."/>
            <person name="Bruce D."/>
            <person name="Goodwin L."/>
            <person name="Pitluck S."/>
            <person name="Mavromatis K."/>
            <person name="Ivanova N."/>
            <person name="Ovchinnikova G."/>
            <person name="Pati A."/>
            <person name="Chen A."/>
            <person name="Palaniappan K."/>
            <person name="Land M."/>
            <person name="Hauser L."/>
            <person name="Chang Y.-J."/>
            <person name="Jeffries C.D."/>
            <person name="Chain P."/>
            <person name="Meincke L."/>
            <person name="Sims D."/>
            <person name="Brettin T."/>
            <person name="Detter J.C."/>
            <person name="Rohde M."/>
            <person name="Goeker M."/>
            <person name="Bristow J."/>
            <person name="Eisen J.A."/>
            <person name="Markowitz V."/>
            <person name="Kyrpides N.C."/>
            <person name="Klenk H.-P."/>
            <person name="Hugenholtz P."/>
        </authorList>
    </citation>
    <scope>NUCLEOTIDE SEQUENCE [LARGE SCALE GENOMIC DNA]</scope>
    <source>
        <strain evidence="10">DSM 14684 / CIP 108061 / JCM 11494 / NBRC 100937 / ID131577</strain>
    </source>
</reference>
<keyword evidence="5 7" id="KW-1133">Transmembrane helix</keyword>
<dbReference type="AlphaFoldDB" id="D3F3N3"/>
<dbReference type="STRING" id="469383.Cwoe_3981"/>
<sequence length="274" mass="31072" precursor="true">MSSATSRIWLVRVTMTVIAFVMFFPFAWMLSASLKTNAEVLQYPPRLLPADPQWSNYLDVFSEVAFARYMLNSLIVAVTVTAVALILHAMAGYALACLRFRGRNVVFMLILTTMMVPFYSLIVPLLQLTKELGWIDTYQGMIVPWIPHAFGIFLMRQYYMSFPKELREAATIDGLGPLQTFFRIVLPTSYPMLSALGIIYFIGNWDRFLWPLIVTNSSDMWTVPIGLIQFQGQYTVKWNLLMAAAVIASVPTIVLFVVLQRRIVEGVKMSGIKG</sequence>
<feature type="transmembrane region" description="Helical" evidence="7">
    <location>
        <begin position="138"/>
        <end position="159"/>
    </location>
</feature>
<feature type="domain" description="ABC transmembrane type-1" evidence="8">
    <location>
        <begin position="70"/>
        <end position="259"/>
    </location>
</feature>
<dbReference type="CDD" id="cd06261">
    <property type="entry name" value="TM_PBP2"/>
    <property type="match status" value="1"/>
</dbReference>
<proteinExistence type="inferred from homology"/>
<evidence type="ECO:0000256" key="3">
    <source>
        <dbReference type="ARBA" id="ARBA00022475"/>
    </source>
</evidence>
<feature type="transmembrane region" description="Helical" evidence="7">
    <location>
        <begin position="240"/>
        <end position="259"/>
    </location>
</feature>
<dbReference type="InterPro" id="IPR000515">
    <property type="entry name" value="MetI-like"/>
</dbReference>
<dbReference type="Proteomes" id="UP000008229">
    <property type="component" value="Chromosome"/>
</dbReference>
<comment type="similarity">
    <text evidence="7">Belongs to the binding-protein-dependent transport system permease family.</text>
</comment>
<evidence type="ECO:0000256" key="2">
    <source>
        <dbReference type="ARBA" id="ARBA00022448"/>
    </source>
</evidence>
<evidence type="ECO:0000256" key="4">
    <source>
        <dbReference type="ARBA" id="ARBA00022692"/>
    </source>
</evidence>
<dbReference type="Pfam" id="PF00528">
    <property type="entry name" value="BPD_transp_1"/>
    <property type="match status" value="1"/>
</dbReference>
<evidence type="ECO:0000256" key="6">
    <source>
        <dbReference type="ARBA" id="ARBA00023136"/>
    </source>
</evidence>
<dbReference type="SUPFAM" id="SSF161098">
    <property type="entry name" value="MetI-like"/>
    <property type="match status" value="1"/>
</dbReference>
<dbReference type="InterPro" id="IPR035906">
    <property type="entry name" value="MetI-like_sf"/>
</dbReference>
<evidence type="ECO:0000313" key="9">
    <source>
        <dbReference type="EMBL" id="ADB52398.1"/>
    </source>
</evidence>
<dbReference type="PANTHER" id="PTHR43744:SF12">
    <property type="entry name" value="ABC TRANSPORTER PERMEASE PROTEIN MG189-RELATED"/>
    <property type="match status" value="1"/>
</dbReference>
<feature type="transmembrane region" description="Helical" evidence="7">
    <location>
        <begin position="74"/>
        <end position="98"/>
    </location>
</feature>
<protein>
    <submittedName>
        <fullName evidence="9">Binding-protein-dependent transport systems inner membrane component</fullName>
    </submittedName>
</protein>
<keyword evidence="6 7" id="KW-0472">Membrane</keyword>
<dbReference type="PANTHER" id="PTHR43744">
    <property type="entry name" value="ABC TRANSPORTER PERMEASE PROTEIN MG189-RELATED-RELATED"/>
    <property type="match status" value="1"/>
</dbReference>
<gene>
    <name evidence="9" type="ordered locus">Cwoe_3981</name>
</gene>
<keyword evidence="10" id="KW-1185">Reference proteome</keyword>
<accession>D3F3N3</accession>
<organism evidence="9 10">
    <name type="scientific">Conexibacter woesei (strain DSM 14684 / CCUG 47730 / CIP 108061 / JCM 11494 / NBRC 100937 / ID131577)</name>
    <dbReference type="NCBI Taxonomy" id="469383"/>
    <lineage>
        <taxon>Bacteria</taxon>
        <taxon>Bacillati</taxon>
        <taxon>Actinomycetota</taxon>
        <taxon>Thermoleophilia</taxon>
        <taxon>Solirubrobacterales</taxon>
        <taxon>Conexibacteraceae</taxon>
        <taxon>Conexibacter</taxon>
    </lineage>
</organism>
<dbReference type="PROSITE" id="PS50928">
    <property type="entry name" value="ABC_TM1"/>
    <property type="match status" value="1"/>
</dbReference>
<dbReference type="KEGG" id="cwo:Cwoe_3981"/>
<evidence type="ECO:0000256" key="5">
    <source>
        <dbReference type="ARBA" id="ARBA00022989"/>
    </source>
</evidence>
<dbReference type="Gene3D" id="1.10.3720.10">
    <property type="entry name" value="MetI-like"/>
    <property type="match status" value="1"/>
</dbReference>
<keyword evidence="2 7" id="KW-0813">Transport</keyword>
<feature type="transmembrane region" description="Helical" evidence="7">
    <location>
        <begin position="105"/>
        <end position="126"/>
    </location>
</feature>
<reference evidence="10" key="2">
    <citation type="submission" date="2010-01" db="EMBL/GenBank/DDBJ databases">
        <title>The complete genome of Conexibacter woesei DSM 14684.</title>
        <authorList>
            <consortium name="US DOE Joint Genome Institute (JGI-PGF)"/>
            <person name="Lucas S."/>
            <person name="Copeland A."/>
            <person name="Lapidus A."/>
            <person name="Glavina del Rio T."/>
            <person name="Dalin E."/>
            <person name="Tice H."/>
            <person name="Bruce D."/>
            <person name="Goodwin L."/>
            <person name="Pitluck S."/>
            <person name="Kyrpides N."/>
            <person name="Mavromatis K."/>
            <person name="Ivanova N."/>
            <person name="Mikhailova N."/>
            <person name="Chertkov O."/>
            <person name="Brettin T."/>
            <person name="Detter J.C."/>
            <person name="Han C."/>
            <person name="Larimer F."/>
            <person name="Land M."/>
            <person name="Hauser L."/>
            <person name="Markowitz V."/>
            <person name="Cheng J.-F."/>
            <person name="Hugenholtz P."/>
            <person name="Woyke T."/>
            <person name="Wu D."/>
            <person name="Pukall R."/>
            <person name="Steenblock K."/>
            <person name="Schneider S."/>
            <person name="Klenk H.-P."/>
            <person name="Eisen J.A."/>
        </authorList>
    </citation>
    <scope>NUCLEOTIDE SEQUENCE [LARGE SCALE GENOMIC DNA]</scope>
    <source>
        <strain evidence="10">DSM 14684 / CIP 108061 / JCM 11494 / NBRC 100937 / ID131577</strain>
    </source>
</reference>